<gene>
    <name evidence="3 4" type="primary">LOC101732364</name>
</gene>
<evidence type="ECO:0000256" key="1">
    <source>
        <dbReference type="SAM" id="MobiDB-lite"/>
    </source>
</evidence>
<dbReference type="Xenbase" id="XB-GENE-29086075">
    <property type="gene designation" value="LOC101732364"/>
</dbReference>
<dbReference type="AGR" id="Xenbase:XB-GENE-29086075"/>
<feature type="region of interest" description="Disordered" evidence="1">
    <location>
        <begin position="165"/>
        <end position="184"/>
    </location>
</feature>
<dbReference type="OrthoDB" id="9906453at2759"/>
<evidence type="ECO:0000313" key="3">
    <source>
        <dbReference type="RefSeq" id="XP_004918212.1"/>
    </source>
</evidence>
<reference evidence="3" key="1">
    <citation type="submission" date="2025-08" db="UniProtKB">
        <authorList>
            <consortium name="RefSeq"/>
        </authorList>
    </citation>
    <scope>IDENTIFICATION</scope>
    <source>
        <strain evidence="3">Nigerian</strain>
        <tissue evidence="3">Liver and blood</tissue>
    </source>
</reference>
<dbReference type="AlphaFoldDB" id="A0A8J0R591"/>
<evidence type="ECO:0000313" key="4">
    <source>
        <dbReference type="Xenbase" id="XB-GENE-29086075"/>
    </source>
</evidence>
<protein>
    <submittedName>
        <fullName evidence="3">Uncharacterized protein LOC101732364 isoform X1</fullName>
    </submittedName>
</protein>
<organism evidence="2 3">
    <name type="scientific">Xenopus tropicalis</name>
    <name type="common">Western clawed frog</name>
    <name type="synonym">Silurana tropicalis</name>
    <dbReference type="NCBI Taxonomy" id="8364"/>
    <lineage>
        <taxon>Eukaryota</taxon>
        <taxon>Metazoa</taxon>
        <taxon>Chordata</taxon>
        <taxon>Craniata</taxon>
        <taxon>Vertebrata</taxon>
        <taxon>Euteleostomi</taxon>
        <taxon>Amphibia</taxon>
        <taxon>Batrachia</taxon>
        <taxon>Anura</taxon>
        <taxon>Pipoidea</taxon>
        <taxon>Pipidae</taxon>
        <taxon>Xenopodinae</taxon>
        <taxon>Xenopus</taxon>
        <taxon>Silurana</taxon>
    </lineage>
</organism>
<accession>A0A8J0R591</accession>
<evidence type="ECO:0000313" key="2">
    <source>
        <dbReference type="Proteomes" id="UP000008143"/>
    </source>
</evidence>
<dbReference type="KEGG" id="xtr:101732364"/>
<feature type="compositionally biased region" description="Basic residues" evidence="1">
    <location>
        <begin position="169"/>
        <end position="179"/>
    </location>
</feature>
<proteinExistence type="predicted"/>
<name>A0A8J0R591_XENTR</name>
<sequence length="250" mass="28812">MSGAGPSTRVVGIFSREDQSLYEWLMRVLLSFALVRDVKPVFISNNNFVTFLEEVSQCDFAILYHSMRRGRINVTDVLDSLYDGELEVLYRVQGKKKILVVIDDLDDSSANAKNEILQSQPSIGRWAEELFLFSTQEKDCLGPGPDLLIQADDHHSINSATQMKEKLGRMKQGKRRKHPSPSNTITAMHQCRTALMRECWWYSVLGLSSYLLYYFQRSFTRCPKYKYKHYMKRNGYIEDGNNNKINGIAS</sequence>
<keyword evidence="2" id="KW-1185">Reference proteome</keyword>
<dbReference type="GeneID" id="101732364"/>
<dbReference type="Proteomes" id="UP000008143">
    <property type="component" value="Chromosome 9"/>
</dbReference>
<dbReference type="RefSeq" id="XP_004918212.1">
    <property type="nucleotide sequence ID" value="XM_004918155.4"/>
</dbReference>